<protein>
    <recommendedName>
        <fullName evidence="4">Secreted protein</fullName>
    </recommendedName>
</protein>
<feature type="chain" id="PRO_5045533524" description="Secreted protein" evidence="1">
    <location>
        <begin position="29"/>
        <end position="139"/>
    </location>
</feature>
<name>A0ABV5VIR9_9ACTN</name>
<evidence type="ECO:0008006" key="4">
    <source>
        <dbReference type="Google" id="ProtNLM"/>
    </source>
</evidence>
<organism evidence="2 3">
    <name type="scientific">Streptomyces thermocoprophilus</name>
    <dbReference type="NCBI Taxonomy" id="78356"/>
    <lineage>
        <taxon>Bacteria</taxon>
        <taxon>Bacillati</taxon>
        <taxon>Actinomycetota</taxon>
        <taxon>Actinomycetes</taxon>
        <taxon>Kitasatosporales</taxon>
        <taxon>Streptomycetaceae</taxon>
        <taxon>Streptomyces</taxon>
    </lineage>
</organism>
<keyword evidence="1" id="KW-0732">Signal</keyword>
<sequence>MNKKLARLLAVGAATLGAIAFSASPAAAGGVSRTISGAYGAADFYYSSKTYADRIYLTLQDRAPDGHHVRLRVQSQTRDRVLTSYAWRKVTTGYETVGQWVTELKDTRGIWSLRIQVCVFEGDKALGCDVSKWDGNPYY</sequence>
<proteinExistence type="predicted"/>
<keyword evidence="3" id="KW-1185">Reference proteome</keyword>
<evidence type="ECO:0000313" key="3">
    <source>
        <dbReference type="Proteomes" id="UP001589703"/>
    </source>
</evidence>
<dbReference type="EMBL" id="JBHMAR010000032">
    <property type="protein sequence ID" value="MFB9737701.1"/>
    <property type="molecule type" value="Genomic_DNA"/>
</dbReference>
<comment type="caution">
    <text evidence="2">The sequence shown here is derived from an EMBL/GenBank/DDBJ whole genome shotgun (WGS) entry which is preliminary data.</text>
</comment>
<dbReference type="RefSeq" id="WP_247469745.1">
    <property type="nucleotide sequence ID" value="NZ_JBHMAR010000032.1"/>
</dbReference>
<evidence type="ECO:0000256" key="1">
    <source>
        <dbReference type="SAM" id="SignalP"/>
    </source>
</evidence>
<accession>A0ABV5VIR9</accession>
<dbReference type="Proteomes" id="UP001589703">
    <property type="component" value="Unassembled WGS sequence"/>
</dbReference>
<gene>
    <name evidence="2" type="ORF">ACFFRO_21670</name>
</gene>
<feature type="signal peptide" evidence="1">
    <location>
        <begin position="1"/>
        <end position="28"/>
    </location>
</feature>
<reference evidence="2 3" key="1">
    <citation type="submission" date="2024-09" db="EMBL/GenBank/DDBJ databases">
        <authorList>
            <person name="Sun Q."/>
            <person name="Mori K."/>
        </authorList>
    </citation>
    <scope>NUCLEOTIDE SEQUENCE [LARGE SCALE GENOMIC DNA]</scope>
    <source>
        <strain evidence="2 3">JCM 10918</strain>
    </source>
</reference>
<evidence type="ECO:0000313" key="2">
    <source>
        <dbReference type="EMBL" id="MFB9737701.1"/>
    </source>
</evidence>